<evidence type="ECO:0000313" key="4">
    <source>
        <dbReference type="Proteomes" id="UP000186004"/>
    </source>
</evidence>
<keyword evidence="2" id="KW-1133">Transmembrane helix</keyword>
<feature type="region of interest" description="Disordered" evidence="1">
    <location>
        <begin position="1"/>
        <end position="34"/>
    </location>
</feature>
<organism evidence="3 4">
    <name type="scientific">Micromonospora avicenniae</name>
    <dbReference type="NCBI Taxonomy" id="1198245"/>
    <lineage>
        <taxon>Bacteria</taxon>
        <taxon>Bacillati</taxon>
        <taxon>Actinomycetota</taxon>
        <taxon>Actinomycetes</taxon>
        <taxon>Micromonosporales</taxon>
        <taxon>Micromonosporaceae</taxon>
        <taxon>Micromonospora</taxon>
    </lineage>
</organism>
<proteinExistence type="predicted"/>
<keyword evidence="4" id="KW-1185">Reference proteome</keyword>
<dbReference type="InterPro" id="IPR021368">
    <property type="entry name" value="T7SS_EccE"/>
</dbReference>
<dbReference type="Proteomes" id="UP000186004">
    <property type="component" value="Unassembled WGS sequence"/>
</dbReference>
<keyword evidence="2" id="KW-0812">Transmembrane</keyword>
<evidence type="ECO:0000256" key="2">
    <source>
        <dbReference type="SAM" id="Phobius"/>
    </source>
</evidence>
<feature type="compositionally biased region" description="Basic residues" evidence="1">
    <location>
        <begin position="8"/>
        <end position="17"/>
    </location>
</feature>
<feature type="transmembrane region" description="Helical" evidence="2">
    <location>
        <begin position="64"/>
        <end position="82"/>
    </location>
</feature>
<dbReference type="AlphaFoldDB" id="A0A1N6UPW1"/>
<dbReference type="STRING" id="1198245.SAMN05444858_103447"/>
<dbReference type="EMBL" id="FTNF01000003">
    <property type="protein sequence ID" value="SIQ67654.1"/>
    <property type="molecule type" value="Genomic_DNA"/>
</dbReference>
<evidence type="ECO:0000256" key="1">
    <source>
        <dbReference type="SAM" id="MobiDB-lite"/>
    </source>
</evidence>
<accession>A0A1N6UPW1</accession>
<evidence type="ECO:0000313" key="3">
    <source>
        <dbReference type="EMBL" id="SIQ67654.1"/>
    </source>
</evidence>
<dbReference type="NCBIfam" id="TIGR03923">
    <property type="entry name" value="T7SS_EccE"/>
    <property type="match status" value="1"/>
</dbReference>
<feature type="compositionally biased region" description="Low complexity" evidence="1">
    <location>
        <begin position="20"/>
        <end position="30"/>
    </location>
</feature>
<gene>
    <name evidence="3" type="ORF">SAMN05444858_103447</name>
</gene>
<name>A0A1N6UPW1_9ACTN</name>
<dbReference type="RefSeq" id="WP_076469169.1">
    <property type="nucleotide sequence ID" value="NZ_FTNF01000003.1"/>
</dbReference>
<reference evidence="3 4" key="1">
    <citation type="submission" date="2017-01" db="EMBL/GenBank/DDBJ databases">
        <authorList>
            <person name="Mah S.A."/>
            <person name="Swanson W.J."/>
            <person name="Moy G.W."/>
            <person name="Vacquier V.D."/>
        </authorList>
    </citation>
    <scope>NUCLEOTIDE SEQUENCE [LARGE SCALE GENOMIC DNA]</scope>
    <source>
        <strain evidence="3 4">DSM 45758</strain>
    </source>
</reference>
<protein>
    <submittedName>
        <fullName evidence="3">Type VII secretion protein EccE</fullName>
    </submittedName>
</protein>
<keyword evidence="2" id="KW-0472">Membrane</keyword>
<sequence>MTTTSTAGRRHSGRRVTGRSPSSAPAQSSARFRESPGVRAGQIVAAQVAMALLLAALGRGAGPLAGALLIAALLLPLAWLRIRGRWLYEWAGTGLDHLTRRRGLPAQAGPLALLDLVDPGAVVRPIDLLGGRAAALDDTAGMVALLELGDPDELIGGGPRTLPAPSALLPPPTSDGPPIRIQLVLAATPAPAVEGAAGTSYRQLTDGRLAGRERAVVAVRVLRVDGWSADELRAALTGVVRRIVRRLRPLDVRPLGVTPALRVLADLAHLDGTPVREHWTALHAGGLRQATFRLDRWPDLDGDACRQLVTRLLALPAVATTVALCAGPGNGADATNATIVRLAAGTPGALSLAAQALHRLLADLGGQVHRLDGTHARGLAGTLPLALAEPARRSAAAPELPELPLADAGLVLGTNRQGQALTVRLFRPESTRVLLVGGVRAAQLVVLRALALGAQAMVQTSRPREWEAFVRGVGAPGGTIPLLPPGRPLPTGAGTPLRPVLLVTEGGAVPADPQPGPPWRSTLVVREELTVADVDMLNRADLVVLQPLDTGEAALAGAALGLGDSAQSLTRMRDDMVAVINRRALRWAQVSITPVEAHLIGRPSRG</sequence>